<comment type="caution">
    <text evidence="7">The sequence shown here is derived from an EMBL/GenBank/DDBJ whole genome shotgun (WGS) entry which is preliminary data.</text>
</comment>
<proteinExistence type="predicted"/>
<evidence type="ECO:0000313" key="7">
    <source>
        <dbReference type="EMBL" id="KAF8749578.1"/>
    </source>
</evidence>
<dbReference type="InterPro" id="IPR011009">
    <property type="entry name" value="Kinase-like_dom_sf"/>
</dbReference>
<evidence type="ECO:0000256" key="3">
    <source>
        <dbReference type="ARBA" id="ARBA00022741"/>
    </source>
</evidence>
<evidence type="ECO:0000313" key="8">
    <source>
        <dbReference type="Proteomes" id="UP000636709"/>
    </source>
</evidence>
<evidence type="ECO:0000256" key="4">
    <source>
        <dbReference type="ARBA" id="ARBA00022777"/>
    </source>
</evidence>
<dbReference type="Gene3D" id="1.10.510.10">
    <property type="entry name" value="Transferase(Phosphotransferase) domain 1"/>
    <property type="match status" value="1"/>
</dbReference>
<protein>
    <recommendedName>
        <fullName evidence="6">Protein kinase domain-containing protein</fullName>
    </recommendedName>
</protein>
<dbReference type="EMBL" id="JACEFO010001035">
    <property type="protein sequence ID" value="KAF8749578.1"/>
    <property type="molecule type" value="Genomic_DNA"/>
</dbReference>
<evidence type="ECO:0000256" key="5">
    <source>
        <dbReference type="ARBA" id="ARBA00022840"/>
    </source>
</evidence>
<feature type="domain" description="Protein kinase" evidence="6">
    <location>
        <begin position="1"/>
        <end position="205"/>
    </location>
</feature>
<dbReference type="InterPro" id="IPR000719">
    <property type="entry name" value="Prot_kinase_dom"/>
</dbReference>
<dbReference type="PANTHER" id="PTHR43895">
    <property type="entry name" value="CALCIUM/CALMODULIN-DEPENDENT PROTEIN KINASE KINASE-RELATED"/>
    <property type="match status" value="1"/>
</dbReference>
<evidence type="ECO:0000259" key="6">
    <source>
        <dbReference type="PROSITE" id="PS50011"/>
    </source>
</evidence>
<dbReference type="GO" id="GO:0007165">
    <property type="term" value="P:signal transduction"/>
    <property type="evidence" value="ECO:0007669"/>
    <property type="project" value="TreeGrafter"/>
</dbReference>
<dbReference type="PROSITE" id="PS50011">
    <property type="entry name" value="PROTEIN_KINASE_DOM"/>
    <property type="match status" value="1"/>
</dbReference>
<evidence type="ECO:0000256" key="1">
    <source>
        <dbReference type="ARBA" id="ARBA00022527"/>
    </source>
</evidence>
<dbReference type="Proteomes" id="UP000636709">
    <property type="component" value="Unassembled WGS sequence"/>
</dbReference>
<dbReference type="PANTHER" id="PTHR43895:SF4">
    <property type="entry name" value="CBL-INTERACTING PROTEIN KINASE 25"/>
    <property type="match status" value="1"/>
</dbReference>
<dbReference type="OrthoDB" id="541276at2759"/>
<keyword evidence="8" id="KW-1185">Reference proteome</keyword>
<keyword evidence="2" id="KW-0808">Transferase</keyword>
<keyword evidence="5" id="KW-0067">ATP-binding</keyword>
<dbReference type="GO" id="GO:0005524">
    <property type="term" value="F:ATP binding"/>
    <property type="evidence" value="ECO:0007669"/>
    <property type="project" value="UniProtKB-KW"/>
</dbReference>
<sequence length="205" mass="22527">MKQELAPNRRRKCSILAVVVPPIAPNCSDGDVRLVRKRGKEAVACKVVAFGGVCLEVMREINITRRVRHPNIVHIHEVMATKRSIFVVMEFGGGGSLDSYLVGGNGGLHDAPTRRMFQHLVSAVHHCHSLGSTTVISIPTTSLSMPPATPSRSPISASPRRHQHIIIVVVVVFSAQNYLWDTKVNRAKGLPSPWMRRHHGPHLGV</sequence>
<dbReference type="SMART" id="SM00220">
    <property type="entry name" value="S_TKc"/>
    <property type="match status" value="1"/>
</dbReference>
<dbReference type="AlphaFoldDB" id="A0A835FED7"/>
<dbReference type="GO" id="GO:0004674">
    <property type="term" value="F:protein serine/threonine kinase activity"/>
    <property type="evidence" value="ECO:0007669"/>
    <property type="project" value="UniProtKB-KW"/>
</dbReference>
<gene>
    <name evidence="7" type="ORF">HU200_012593</name>
</gene>
<evidence type="ECO:0000256" key="2">
    <source>
        <dbReference type="ARBA" id="ARBA00022679"/>
    </source>
</evidence>
<keyword evidence="4" id="KW-0418">Kinase</keyword>
<accession>A0A835FED7</accession>
<dbReference type="Pfam" id="PF00069">
    <property type="entry name" value="Pkinase"/>
    <property type="match status" value="1"/>
</dbReference>
<organism evidence="7 8">
    <name type="scientific">Digitaria exilis</name>
    <dbReference type="NCBI Taxonomy" id="1010633"/>
    <lineage>
        <taxon>Eukaryota</taxon>
        <taxon>Viridiplantae</taxon>
        <taxon>Streptophyta</taxon>
        <taxon>Embryophyta</taxon>
        <taxon>Tracheophyta</taxon>
        <taxon>Spermatophyta</taxon>
        <taxon>Magnoliopsida</taxon>
        <taxon>Liliopsida</taxon>
        <taxon>Poales</taxon>
        <taxon>Poaceae</taxon>
        <taxon>PACMAD clade</taxon>
        <taxon>Panicoideae</taxon>
        <taxon>Panicodae</taxon>
        <taxon>Paniceae</taxon>
        <taxon>Anthephorinae</taxon>
        <taxon>Digitaria</taxon>
    </lineage>
</organism>
<keyword evidence="3" id="KW-0547">Nucleotide-binding</keyword>
<dbReference type="SUPFAM" id="SSF56112">
    <property type="entry name" value="Protein kinase-like (PK-like)"/>
    <property type="match status" value="1"/>
</dbReference>
<reference evidence="7" key="1">
    <citation type="submission" date="2020-07" db="EMBL/GenBank/DDBJ databases">
        <title>Genome sequence and genetic diversity analysis of an under-domesticated orphan crop, white fonio (Digitaria exilis).</title>
        <authorList>
            <person name="Bennetzen J.L."/>
            <person name="Chen S."/>
            <person name="Ma X."/>
            <person name="Wang X."/>
            <person name="Yssel A.E.J."/>
            <person name="Chaluvadi S.R."/>
            <person name="Johnson M."/>
            <person name="Gangashetty P."/>
            <person name="Hamidou F."/>
            <person name="Sanogo M.D."/>
            <person name="Zwaenepoel A."/>
            <person name="Wallace J."/>
            <person name="Van De Peer Y."/>
            <person name="Van Deynze A."/>
        </authorList>
    </citation>
    <scope>NUCLEOTIDE SEQUENCE</scope>
    <source>
        <tissue evidence="7">Leaves</tissue>
    </source>
</reference>
<keyword evidence="1" id="KW-0723">Serine/threonine-protein kinase</keyword>
<name>A0A835FED7_9POAL</name>